<sequence length="465" mass="48856">MEAATVLYRDAEVDGRGRGHVRVAGGRIAEAGPRLAPARGERVVECRGGALLPGLWDHHLHLHALWAWRRSVVCGPPSVEGRDALAAALRAAVPDEHGWVRGVGYVESVAGDLGAAELDALRADRPVRVQHRSGALWMLNSAAAREAGLATGRHPGIERDAGGVPTGRLWRADAWLRTRLPAGRPADLGAIGRELARHGITGVTDATPDLTAETRAAFATGKPPARVHLLGVPLDAPAPGDPLVTTGPYKIVLADSGLPPLDGLTERITRAHACGRAVAVHCVTREALLLLLAALDAAGVRAGDRVEHAALVPGETIGELARLGLRVVTQPGFLADRGDDYLRDVPARDHGDLYRCRSLVESGVPVGLSSDAPYGPLDPWRVIDAAARRRTRSGAVAGAGETITTRAALRSYLTAPDDPGGRVRRVRPGAPADLMVLRVPLAEALRRPDAGAVRCTMVAGCLTGD</sequence>
<keyword evidence="2" id="KW-0378">Hydrolase</keyword>
<name>A0A4R5C4J0_9ACTN</name>
<dbReference type="PANTHER" id="PTHR22642:SF2">
    <property type="entry name" value="PROTEIN LONG AFTER FAR-RED 3"/>
    <property type="match status" value="1"/>
</dbReference>
<evidence type="ECO:0000313" key="3">
    <source>
        <dbReference type="Proteomes" id="UP000295578"/>
    </source>
</evidence>
<gene>
    <name evidence="2" type="ORF">E1293_01755</name>
</gene>
<dbReference type="AlphaFoldDB" id="A0A4R5C4J0"/>
<evidence type="ECO:0000313" key="2">
    <source>
        <dbReference type="EMBL" id="TDD91824.1"/>
    </source>
</evidence>
<dbReference type="InterPro" id="IPR013108">
    <property type="entry name" value="Amidohydro_3"/>
</dbReference>
<dbReference type="EMBL" id="SMKY01000004">
    <property type="protein sequence ID" value="TDD91824.1"/>
    <property type="molecule type" value="Genomic_DNA"/>
</dbReference>
<proteinExistence type="predicted"/>
<dbReference type="SUPFAM" id="SSF51338">
    <property type="entry name" value="Composite domain of metallo-dependent hydrolases"/>
    <property type="match status" value="1"/>
</dbReference>
<dbReference type="OrthoDB" id="3173428at2"/>
<dbReference type="Gene3D" id="3.10.310.70">
    <property type="match status" value="1"/>
</dbReference>
<comment type="caution">
    <text evidence="2">The sequence shown here is derived from an EMBL/GenBank/DDBJ whole genome shotgun (WGS) entry which is preliminary data.</text>
</comment>
<dbReference type="GO" id="GO:0016810">
    <property type="term" value="F:hydrolase activity, acting on carbon-nitrogen (but not peptide) bonds"/>
    <property type="evidence" value="ECO:0007669"/>
    <property type="project" value="InterPro"/>
</dbReference>
<accession>A0A4R5C4J0</accession>
<dbReference type="Proteomes" id="UP000295578">
    <property type="component" value="Unassembled WGS sequence"/>
</dbReference>
<dbReference type="SUPFAM" id="SSF51556">
    <property type="entry name" value="Metallo-dependent hydrolases"/>
    <property type="match status" value="1"/>
</dbReference>
<reference evidence="2 3" key="1">
    <citation type="submission" date="2019-03" db="EMBL/GenBank/DDBJ databases">
        <title>Draft genome sequences of novel Actinobacteria.</title>
        <authorList>
            <person name="Sahin N."/>
            <person name="Ay H."/>
            <person name="Saygin H."/>
        </authorList>
    </citation>
    <scope>NUCLEOTIDE SEQUENCE [LARGE SCALE GENOMIC DNA]</scope>
    <source>
        <strain evidence="2 3">DSM 45941</strain>
    </source>
</reference>
<dbReference type="InterPro" id="IPR032466">
    <property type="entry name" value="Metal_Hydrolase"/>
</dbReference>
<dbReference type="PANTHER" id="PTHR22642">
    <property type="entry name" value="IMIDAZOLONEPROPIONASE"/>
    <property type="match status" value="1"/>
</dbReference>
<keyword evidence="3" id="KW-1185">Reference proteome</keyword>
<protein>
    <submittedName>
        <fullName evidence="2">Amidohydrolase</fullName>
    </submittedName>
</protein>
<dbReference type="Gene3D" id="2.30.40.10">
    <property type="entry name" value="Urease, subunit C, domain 1"/>
    <property type="match status" value="1"/>
</dbReference>
<organism evidence="2 3">
    <name type="scientific">Actinomadura darangshiensis</name>
    <dbReference type="NCBI Taxonomy" id="705336"/>
    <lineage>
        <taxon>Bacteria</taxon>
        <taxon>Bacillati</taxon>
        <taxon>Actinomycetota</taxon>
        <taxon>Actinomycetes</taxon>
        <taxon>Streptosporangiales</taxon>
        <taxon>Thermomonosporaceae</taxon>
        <taxon>Actinomadura</taxon>
    </lineage>
</organism>
<dbReference type="InterPro" id="IPR011059">
    <property type="entry name" value="Metal-dep_hydrolase_composite"/>
</dbReference>
<dbReference type="Pfam" id="PF07969">
    <property type="entry name" value="Amidohydro_3"/>
    <property type="match status" value="1"/>
</dbReference>
<dbReference type="Gene3D" id="3.20.20.140">
    <property type="entry name" value="Metal-dependent hydrolases"/>
    <property type="match status" value="1"/>
</dbReference>
<evidence type="ECO:0000259" key="1">
    <source>
        <dbReference type="Pfam" id="PF07969"/>
    </source>
</evidence>
<feature type="domain" description="Amidohydrolase 3" evidence="1">
    <location>
        <begin position="42"/>
        <end position="460"/>
    </location>
</feature>